<dbReference type="KEGG" id="smar:SM39_3028"/>
<dbReference type="AlphaFoldDB" id="A0AAT9E907"/>
<proteinExistence type="predicted"/>
<reference evidence="1" key="1">
    <citation type="journal article" date="2014" name="Genome Biol. Evol.">
        <title>Genome evolution and plasticity of Serratia marcescens, an important multidrug-resistant nosocomial pathogen.</title>
        <authorList>
            <person name="Iguchi A."/>
            <person name="Nagaya Y."/>
            <person name="Pradel E."/>
            <person name="Ooka T."/>
            <person name="Ogura Y."/>
            <person name="Katsura K."/>
            <person name="Kurokawa K."/>
            <person name="Oshima K."/>
            <person name="Hattori M."/>
            <person name="Parkhill J."/>
            <person name="Sebaihia M."/>
            <person name="Coulthurst S.J."/>
            <person name="Gotoh N."/>
            <person name="Thomson N.R."/>
            <person name="Ewbank J.J."/>
            <person name="Hayashi T."/>
        </authorList>
    </citation>
    <scope>NUCLEOTIDE SEQUENCE</scope>
    <source>
        <strain evidence="1">SM39</strain>
    </source>
</reference>
<sequence>MQYRMAYQKRSVIRTKIDLFWLRRLLSQPFHFMQKHYYWGKFNRAANAYFLSACAIVGGQDTGIKKAPAGAFVCLWRR</sequence>
<protein>
    <submittedName>
        <fullName evidence="1">Uncharacterized protein</fullName>
    </submittedName>
</protein>
<name>A0AAT9E907_SERMA</name>
<organism evidence="1">
    <name type="scientific">Serratia marcescens SM39</name>
    <dbReference type="NCBI Taxonomy" id="1334564"/>
    <lineage>
        <taxon>Bacteria</taxon>
        <taxon>Pseudomonadati</taxon>
        <taxon>Pseudomonadota</taxon>
        <taxon>Gammaproteobacteria</taxon>
        <taxon>Enterobacterales</taxon>
        <taxon>Yersiniaceae</taxon>
        <taxon>Serratia</taxon>
    </lineage>
</organism>
<accession>A0AAT9E907</accession>
<gene>
    <name evidence="1" type="ORF">SM39_3028</name>
</gene>
<evidence type="ECO:0000313" key="1">
    <source>
        <dbReference type="EMBL" id="BAO35003.1"/>
    </source>
</evidence>
<dbReference type="EMBL" id="AP013063">
    <property type="protein sequence ID" value="BAO35003.1"/>
    <property type="molecule type" value="Genomic_DNA"/>
</dbReference>